<dbReference type="PANTHER" id="PTHR21228:SF72">
    <property type="entry name" value="LD32258P"/>
    <property type="match status" value="1"/>
</dbReference>
<dbReference type="InterPro" id="IPR013579">
    <property type="entry name" value="FAST_2"/>
</dbReference>
<dbReference type="InterPro" id="IPR013584">
    <property type="entry name" value="RAP"/>
</dbReference>
<dbReference type="AlphaFoldDB" id="A0A8J1TTC7"/>
<dbReference type="OrthoDB" id="385235at2759"/>
<dbReference type="GO" id="GO:0000963">
    <property type="term" value="P:mitochondrial RNA processing"/>
    <property type="evidence" value="ECO:0007669"/>
    <property type="project" value="TreeGrafter"/>
</dbReference>
<dbReference type="GO" id="GO:0005759">
    <property type="term" value="C:mitochondrial matrix"/>
    <property type="evidence" value="ECO:0007669"/>
    <property type="project" value="TreeGrafter"/>
</dbReference>
<evidence type="ECO:0000313" key="1">
    <source>
        <dbReference type="EMBL" id="CAH1779564.1"/>
    </source>
</evidence>
<sequence length="947" mass="108409">MLGCVGRKGAKAFKWLKTGAKSAVITSRHCSIKPAFKQLPRVIQYNHRTGNLKKPSEAPQNFKWYTSSTDHPETFLSAPELEILEDIHNKNIGDIAQDLCSLKLAAFKRIEHFPWLQNDSHIISYIQLALGNKINSTVGLVRLHPNFDQLLGKIEKNVPNFSASDLANITVSLTQLGIELQSSLFCKLSLANQNASSTDIDLPTLKDFAEVIRGKTYRDYKLIKNVINRFSDLLEHIEYTRTNARLVSQTAHTLEYYSSPRLRTKLYEITLMMFDKTDTLSYPEDIAAHMRMATRVSHGDRTIQKVMDILNACANAAILVGDRCNHGHLADICGSLKKAGYYDFNFAKAFKDIGYRKLNPDLKLNQIVNLHTVFKRDSPSHMKLEIESILLTKLKQEKIEDVILLSNICESLQDTNCSNVELLNEVQKHILHNVPVLTGHTSHRTDVIFKFVSNIIIRKNLLSKELKLAYHDHLWKAIDDPQTTAAGITKYPYTALQAILRFTDQPLPPGLFKKIIDFLPNADVKSLCAFAKRISDLQRVESIELKRQSIKILNAIYKAVLEQIHEVNDLGTLSNLVTSLCMDKKHRDPNLTNALMNLYPNFTKDLTDVSMYRVAKSIANLRFYLPEVMDDLVDTCIANQDTLTLIRLQSVIDALAQVGYTPRRSAEFSQIAFKLVNEANLNDNLPVNMVINFAFSMSLIQCYPHDILRKIFSLDYLKKADKTLDSAHLGHKQFMERRMMMLNRIVVLECPELDIPWFHEQYCKVNMLGNQTGHRLSYQAEHMKSEVARALNQILPSLQTSSSSQNHHGNQYTYGNQQTYSNQRNKSYQMGYTNNRSEKFTMNVFSPYYHHIDFSLLLDESNNPVNNVIDPSVPIPENWQKVAVLLYSEAMYCYSSSHLRGHQQSRKRHLEILGYNVVEISYLDWYSMANSEWSSKLTYLRNKLLDT</sequence>
<dbReference type="GO" id="GO:0044528">
    <property type="term" value="P:regulation of mitochondrial mRNA stability"/>
    <property type="evidence" value="ECO:0007669"/>
    <property type="project" value="TreeGrafter"/>
</dbReference>
<dbReference type="InterPro" id="IPR050870">
    <property type="entry name" value="FAST_kinase"/>
</dbReference>
<dbReference type="Pfam" id="PF08373">
    <property type="entry name" value="RAP"/>
    <property type="match status" value="1"/>
</dbReference>
<name>A0A8J1TTC7_OWEFU</name>
<dbReference type="PROSITE" id="PS51286">
    <property type="entry name" value="RAP"/>
    <property type="match status" value="1"/>
</dbReference>
<dbReference type="GO" id="GO:0035770">
    <property type="term" value="C:ribonucleoprotein granule"/>
    <property type="evidence" value="ECO:0007669"/>
    <property type="project" value="TreeGrafter"/>
</dbReference>
<evidence type="ECO:0000313" key="2">
    <source>
        <dbReference type="Proteomes" id="UP000749559"/>
    </source>
</evidence>
<dbReference type="GO" id="GO:0003723">
    <property type="term" value="F:RNA binding"/>
    <property type="evidence" value="ECO:0007669"/>
    <property type="project" value="TreeGrafter"/>
</dbReference>
<organism evidence="1 2">
    <name type="scientific">Owenia fusiformis</name>
    <name type="common">Polychaete worm</name>
    <dbReference type="NCBI Taxonomy" id="6347"/>
    <lineage>
        <taxon>Eukaryota</taxon>
        <taxon>Metazoa</taxon>
        <taxon>Spiralia</taxon>
        <taxon>Lophotrochozoa</taxon>
        <taxon>Annelida</taxon>
        <taxon>Polychaeta</taxon>
        <taxon>Sedentaria</taxon>
        <taxon>Canalipalpata</taxon>
        <taxon>Sabellida</taxon>
        <taxon>Oweniida</taxon>
        <taxon>Oweniidae</taxon>
        <taxon>Owenia</taxon>
    </lineage>
</organism>
<protein>
    <submittedName>
        <fullName evidence="1">Uncharacterized protein</fullName>
    </submittedName>
</protein>
<proteinExistence type="predicted"/>
<dbReference type="Proteomes" id="UP000749559">
    <property type="component" value="Unassembled WGS sequence"/>
</dbReference>
<reference evidence="1" key="1">
    <citation type="submission" date="2022-03" db="EMBL/GenBank/DDBJ databases">
        <authorList>
            <person name="Martin C."/>
        </authorList>
    </citation>
    <scope>NUCLEOTIDE SEQUENCE</scope>
</reference>
<dbReference type="PANTHER" id="PTHR21228">
    <property type="entry name" value="FAST LEU-RICH DOMAIN-CONTAINING"/>
    <property type="match status" value="1"/>
</dbReference>
<dbReference type="Pfam" id="PF08368">
    <property type="entry name" value="FAST_2"/>
    <property type="match status" value="1"/>
</dbReference>
<dbReference type="SMART" id="SM00952">
    <property type="entry name" value="RAP"/>
    <property type="match status" value="1"/>
</dbReference>
<gene>
    <name evidence="1" type="ORF">OFUS_LOCUS6364</name>
</gene>
<keyword evidence="2" id="KW-1185">Reference proteome</keyword>
<dbReference type="EMBL" id="CAIIXF020000003">
    <property type="protein sequence ID" value="CAH1779564.1"/>
    <property type="molecule type" value="Genomic_DNA"/>
</dbReference>
<comment type="caution">
    <text evidence="1">The sequence shown here is derived from an EMBL/GenBank/DDBJ whole genome shotgun (WGS) entry which is preliminary data.</text>
</comment>
<accession>A0A8J1TTC7</accession>